<evidence type="ECO:0000256" key="1">
    <source>
        <dbReference type="SAM" id="Phobius"/>
    </source>
</evidence>
<dbReference type="EMBL" id="AP019297">
    <property type="protein sequence ID" value="BBG94385.1"/>
    <property type="molecule type" value="Genomic_DNA"/>
</dbReference>
<feature type="non-terminal residue" evidence="2">
    <location>
        <position position="142"/>
    </location>
</feature>
<protein>
    <submittedName>
        <fullName evidence="2">tRNAse Z4</fullName>
    </submittedName>
</protein>
<proteinExistence type="predicted"/>
<keyword evidence="1" id="KW-0812">Transmembrane</keyword>
<keyword evidence="1" id="KW-1133">Transmembrane helix</keyword>
<accession>A0A4Y1QR85</accession>
<keyword evidence="1" id="KW-0472">Membrane</keyword>
<gene>
    <name evidence="2" type="ORF">Prudu_002652</name>
</gene>
<reference evidence="2" key="1">
    <citation type="journal article" date="2019" name="Science">
        <title>Mutation of a bHLH transcription factor allowed almond domestication.</title>
        <authorList>
            <person name="Sanchez-Perez R."/>
            <person name="Pavan S."/>
            <person name="Mazzeo R."/>
            <person name="Moldovan C."/>
            <person name="Aiese Cigliano R."/>
            <person name="Del Cueto J."/>
            <person name="Ricciardi F."/>
            <person name="Lotti C."/>
            <person name="Ricciardi L."/>
            <person name="Dicenta F."/>
            <person name="Lopez-Marques R.L."/>
            <person name="Lindberg Moller B."/>
        </authorList>
    </citation>
    <scope>NUCLEOTIDE SEQUENCE</scope>
</reference>
<name>A0A4Y1QR85_PRUDU</name>
<organism evidence="2">
    <name type="scientific">Prunus dulcis</name>
    <name type="common">Almond</name>
    <name type="synonym">Amygdalus dulcis</name>
    <dbReference type="NCBI Taxonomy" id="3755"/>
    <lineage>
        <taxon>Eukaryota</taxon>
        <taxon>Viridiplantae</taxon>
        <taxon>Streptophyta</taxon>
        <taxon>Embryophyta</taxon>
        <taxon>Tracheophyta</taxon>
        <taxon>Spermatophyta</taxon>
        <taxon>Magnoliopsida</taxon>
        <taxon>eudicotyledons</taxon>
        <taxon>Gunneridae</taxon>
        <taxon>Pentapetalae</taxon>
        <taxon>rosids</taxon>
        <taxon>fabids</taxon>
        <taxon>Rosales</taxon>
        <taxon>Rosaceae</taxon>
        <taxon>Amygdaloideae</taxon>
        <taxon>Amygdaleae</taxon>
        <taxon>Prunus</taxon>
    </lineage>
</organism>
<feature type="non-terminal residue" evidence="2">
    <location>
        <position position="1"/>
    </location>
</feature>
<sequence length="142" mass="16246">TIRSKKSFKSSVGSEKEIEIAKEKNNTPKMTTLGGLIIILSSFLCLLLVLAFINILHKLWWTPIRIQKLMALQGIKGPSYRFIHGNTKEISNMKKEVMGRPHILSHDIFSVVQPHVHSWTNIYGKNYLQWHGSRAQLVITEP</sequence>
<dbReference type="AlphaFoldDB" id="A0A4Y1QR85"/>
<evidence type="ECO:0000313" key="2">
    <source>
        <dbReference type="EMBL" id="BBG94385.1"/>
    </source>
</evidence>
<feature type="transmembrane region" description="Helical" evidence="1">
    <location>
        <begin position="33"/>
        <end position="56"/>
    </location>
</feature>